<dbReference type="NCBIfam" id="NF041874">
    <property type="entry name" value="EPS_EpsC"/>
    <property type="match status" value="1"/>
</dbReference>
<dbReference type="InterPro" id="IPR053376">
    <property type="entry name" value="Serine_acetyltransferase"/>
</dbReference>
<dbReference type="SUPFAM" id="SSF51161">
    <property type="entry name" value="Trimeric LpxA-like enzymes"/>
    <property type="match status" value="1"/>
</dbReference>
<evidence type="ECO:0000313" key="10">
    <source>
        <dbReference type="Proteomes" id="UP000516369"/>
    </source>
</evidence>
<dbReference type="GO" id="GO:0006535">
    <property type="term" value="P:cysteine biosynthetic process from serine"/>
    <property type="evidence" value="ECO:0007669"/>
    <property type="project" value="InterPro"/>
</dbReference>
<feature type="region of interest" description="Disordered" evidence="8">
    <location>
        <begin position="230"/>
        <end position="277"/>
    </location>
</feature>
<reference evidence="9 10" key="1">
    <citation type="submission" date="2020-05" db="EMBL/GenBank/DDBJ databases">
        <title>Complete closed genome sequence of Defluviicoccus vanus.</title>
        <authorList>
            <person name="Bessarab I."/>
            <person name="Arumugam K."/>
            <person name="Maszenan A.M."/>
            <person name="Seviour R.J."/>
            <person name="Williams R.B."/>
        </authorList>
    </citation>
    <scope>NUCLEOTIDE SEQUENCE [LARGE SCALE GENOMIC DNA]</scope>
    <source>
        <strain evidence="9 10">Ben 114</strain>
    </source>
</reference>
<feature type="compositionally biased region" description="Basic and acidic residues" evidence="8">
    <location>
        <begin position="268"/>
        <end position="277"/>
    </location>
</feature>
<keyword evidence="5 7" id="KW-0012">Acyltransferase</keyword>
<dbReference type="InterPro" id="IPR001451">
    <property type="entry name" value="Hexapep"/>
</dbReference>
<evidence type="ECO:0000256" key="7">
    <source>
        <dbReference type="PIRNR" id="PIRNR000441"/>
    </source>
</evidence>
<gene>
    <name evidence="9" type="primary">cysE</name>
    <name evidence="9" type="ORF">HQ394_15620</name>
</gene>
<dbReference type="InterPro" id="IPR005881">
    <property type="entry name" value="Ser_O-AcTrfase"/>
</dbReference>
<sequence>MLFKRLSEDIDAFIARDPAARSRIEIVLCYPGLHAIYVYRFAHRLWCWGWRLPARLVSHVARLFTGVEIHPGATIGRRFVIDHGFGVVIGETTDIEDDVTLYQGVTLGGISPAVDSRSQVSVKRHPTLKSGVIVGSGAQILGPITIGEGARVGANSVVTRDVAPGVSAVGIPAHVVMPRDRAESGRFSAYGTPAGGCPDPVVTSIDNLRAQVACLLDRLDAITSRLAELERRAPEEEDEDEAITSGENSVGEAGRDRSRMADCSAEEPQSREGENEK</sequence>
<dbReference type="AlphaFoldDB" id="A0A7H1N460"/>
<dbReference type="Pfam" id="PF00132">
    <property type="entry name" value="Hexapep"/>
    <property type="match status" value="1"/>
</dbReference>
<evidence type="ECO:0000256" key="4">
    <source>
        <dbReference type="ARBA" id="ARBA00022737"/>
    </source>
</evidence>
<dbReference type="GO" id="GO:0005737">
    <property type="term" value="C:cytoplasm"/>
    <property type="evidence" value="ECO:0007669"/>
    <property type="project" value="InterPro"/>
</dbReference>
<evidence type="ECO:0000256" key="2">
    <source>
        <dbReference type="ARBA" id="ARBA00022605"/>
    </source>
</evidence>
<dbReference type="EMBL" id="CP053923">
    <property type="protein sequence ID" value="QNT70496.1"/>
    <property type="molecule type" value="Genomic_DNA"/>
</dbReference>
<dbReference type="CDD" id="cd03354">
    <property type="entry name" value="LbH_SAT"/>
    <property type="match status" value="1"/>
</dbReference>
<evidence type="ECO:0000256" key="5">
    <source>
        <dbReference type="ARBA" id="ARBA00023315"/>
    </source>
</evidence>
<dbReference type="EC" id="2.3.1.30" evidence="7"/>
<keyword evidence="4" id="KW-0677">Repeat</keyword>
<protein>
    <recommendedName>
        <fullName evidence="7">Serine acetyltransferase</fullName>
        <ecNumber evidence="7">2.3.1.30</ecNumber>
    </recommendedName>
</protein>
<dbReference type="GO" id="GO:0009001">
    <property type="term" value="F:serine O-acetyltransferase activity"/>
    <property type="evidence" value="ECO:0007669"/>
    <property type="project" value="UniProtKB-EC"/>
</dbReference>
<dbReference type="PIRSF" id="PIRSF000441">
    <property type="entry name" value="CysE"/>
    <property type="match status" value="1"/>
</dbReference>
<evidence type="ECO:0000256" key="1">
    <source>
        <dbReference type="ARBA" id="ARBA00007274"/>
    </source>
</evidence>
<evidence type="ECO:0000256" key="8">
    <source>
        <dbReference type="SAM" id="MobiDB-lite"/>
    </source>
</evidence>
<dbReference type="RefSeq" id="WP_190260974.1">
    <property type="nucleotide sequence ID" value="NZ_CP053923.1"/>
</dbReference>
<name>A0A7H1N460_9PROT</name>
<evidence type="ECO:0000313" key="9">
    <source>
        <dbReference type="EMBL" id="QNT70496.1"/>
    </source>
</evidence>
<dbReference type="InterPro" id="IPR042122">
    <property type="entry name" value="Ser_AcTrfase_N_sf"/>
</dbReference>
<keyword evidence="2" id="KW-0028">Amino-acid biosynthesis</keyword>
<dbReference type="Gene3D" id="1.10.3130.10">
    <property type="entry name" value="serine acetyltransferase, domain 1"/>
    <property type="match status" value="1"/>
</dbReference>
<comment type="catalytic activity">
    <reaction evidence="6 7">
        <text>L-serine + acetyl-CoA = O-acetyl-L-serine + CoA</text>
        <dbReference type="Rhea" id="RHEA:24560"/>
        <dbReference type="ChEBI" id="CHEBI:33384"/>
        <dbReference type="ChEBI" id="CHEBI:57287"/>
        <dbReference type="ChEBI" id="CHEBI:57288"/>
        <dbReference type="ChEBI" id="CHEBI:58340"/>
        <dbReference type="EC" id="2.3.1.30"/>
    </reaction>
</comment>
<evidence type="ECO:0000256" key="3">
    <source>
        <dbReference type="ARBA" id="ARBA00022679"/>
    </source>
</evidence>
<organism evidence="9 10">
    <name type="scientific">Defluviicoccus vanus</name>
    <dbReference type="NCBI Taxonomy" id="111831"/>
    <lineage>
        <taxon>Bacteria</taxon>
        <taxon>Pseudomonadati</taxon>
        <taxon>Pseudomonadota</taxon>
        <taxon>Alphaproteobacteria</taxon>
        <taxon>Rhodospirillales</taxon>
        <taxon>Rhodospirillaceae</taxon>
        <taxon>Defluviicoccus</taxon>
    </lineage>
</organism>
<dbReference type="InterPro" id="IPR018357">
    <property type="entry name" value="Hexapep_transf_CS"/>
</dbReference>
<dbReference type="NCBIfam" id="TIGR01172">
    <property type="entry name" value="cysE"/>
    <property type="match status" value="1"/>
</dbReference>
<evidence type="ECO:0000256" key="6">
    <source>
        <dbReference type="ARBA" id="ARBA00049486"/>
    </source>
</evidence>
<keyword evidence="10" id="KW-1185">Reference proteome</keyword>
<dbReference type="InterPro" id="IPR045304">
    <property type="entry name" value="LbH_SAT"/>
</dbReference>
<dbReference type="FunFam" id="2.160.10.10:FF:000007">
    <property type="entry name" value="Serine acetyltransferase"/>
    <property type="match status" value="1"/>
</dbReference>
<dbReference type="PANTHER" id="PTHR42811">
    <property type="entry name" value="SERINE ACETYLTRANSFERASE"/>
    <property type="match status" value="1"/>
</dbReference>
<accession>A0A7H1N460</accession>
<dbReference type="PROSITE" id="PS00101">
    <property type="entry name" value="HEXAPEP_TRANSFERASES"/>
    <property type="match status" value="1"/>
</dbReference>
<dbReference type="Gene3D" id="2.160.10.10">
    <property type="entry name" value="Hexapeptide repeat proteins"/>
    <property type="match status" value="1"/>
</dbReference>
<keyword evidence="3 7" id="KW-0808">Transferase</keyword>
<dbReference type="KEGG" id="dvn:HQ394_15620"/>
<dbReference type="InterPro" id="IPR011004">
    <property type="entry name" value="Trimer_LpxA-like_sf"/>
</dbReference>
<comment type="similarity">
    <text evidence="1 7">Belongs to the transferase hexapeptide repeat family.</text>
</comment>
<dbReference type="Proteomes" id="UP000516369">
    <property type="component" value="Chromosome"/>
</dbReference>
<proteinExistence type="inferred from homology"/>